<accession>A0A098GLT8</accession>
<organism evidence="1 2">
    <name type="scientific">Anaplasma phagocytophilum</name>
    <name type="common">Ehrlichia phagocytophila</name>
    <dbReference type="NCBI Taxonomy" id="948"/>
    <lineage>
        <taxon>Bacteria</taxon>
        <taxon>Pseudomonadati</taxon>
        <taxon>Pseudomonadota</taxon>
        <taxon>Alphaproteobacteria</taxon>
        <taxon>Rickettsiales</taxon>
        <taxon>Anaplasmataceae</taxon>
        <taxon>Anaplasma</taxon>
        <taxon>phagocytophilum group</taxon>
    </lineage>
</organism>
<dbReference type="GO" id="GO:0016747">
    <property type="term" value="F:acyltransferase activity, transferring groups other than amino-acyl groups"/>
    <property type="evidence" value="ECO:0007669"/>
    <property type="project" value="InterPro"/>
</dbReference>
<dbReference type="Pfam" id="PF00583">
    <property type="entry name" value="Acetyltransf_1"/>
    <property type="match status" value="1"/>
</dbReference>
<gene>
    <name evidence="1" type="primary">GF1gp14</name>
    <name evidence="1" type="ORF">ANAPHAGO_00996</name>
</gene>
<dbReference type="AlphaFoldDB" id="A0A098GLT8"/>
<evidence type="ECO:0000313" key="1">
    <source>
        <dbReference type="EMBL" id="CEH11012.1"/>
    </source>
</evidence>
<evidence type="ECO:0000313" key="2">
    <source>
        <dbReference type="Proteomes" id="UP000055047"/>
    </source>
</evidence>
<reference evidence="1 2" key="1">
    <citation type="submission" date="2014-09" db="EMBL/GenBank/DDBJ databases">
        <authorList>
            <person name="Loux Valentin"/>
            <person name="Dugat Thibaut"/>
        </authorList>
    </citation>
    <scope>NUCLEOTIDE SEQUENCE [LARGE SCALE GENOMIC DNA]</scope>
    <source>
        <strain evidence="1 2">BOV-10_179</strain>
    </source>
</reference>
<dbReference type="PROSITE" id="PS51186">
    <property type="entry name" value="GNAT"/>
    <property type="match status" value="1"/>
</dbReference>
<protein>
    <submittedName>
        <fullName evidence="1">Acetyltranferase, GNAT family</fullName>
    </submittedName>
</protein>
<dbReference type="CDD" id="cd04301">
    <property type="entry name" value="NAT_SF"/>
    <property type="match status" value="1"/>
</dbReference>
<dbReference type="InterPro" id="IPR016181">
    <property type="entry name" value="Acyl_CoA_acyltransferase"/>
</dbReference>
<dbReference type="InterPro" id="IPR000182">
    <property type="entry name" value="GNAT_dom"/>
</dbReference>
<sequence>MHLSSLASENLKEYMLYAVKMSEWSSMEVGNLVLAINGRADSLFNYVFCRDGSLEESERSAKEVLNYLHKDGIDATWVMDSYMKTWRGLADKLRLFNPTSTRKVYKKIPKVYSFVRKHPNLVLDLVDTQEALVELDHLAAKIFCCKADDLIILLRGMTKKEPSRLRFFIAKLFNKVVGLCGMYVHENVVGMYSDGVLPEYRNMGIASEMVQRRMQMAVELFGCEHAVAQCVAQSVSLYERLGFKATGNMYLYPSPAA</sequence>
<dbReference type="Gene3D" id="3.40.630.30">
    <property type="match status" value="1"/>
</dbReference>
<dbReference type="Proteomes" id="UP000055047">
    <property type="component" value="Unassembled WGS sequence"/>
</dbReference>
<dbReference type="SUPFAM" id="SSF55729">
    <property type="entry name" value="Acyl-CoA N-acyltransferases (Nat)"/>
    <property type="match status" value="1"/>
</dbReference>
<name>A0A098GLT8_ANAPH</name>
<proteinExistence type="predicted"/>
<dbReference type="RefSeq" id="WP_044143170.1">
    <property type="nucleotide sequence ID" value="NZ_CCXQ01000025.1"/>
</dbReference>
<dbReference type="EMBL" id="CCXQ01000025">
    <property type="protein sequence ID" value="CEH11012.1"/>
    <property type="molecule type" value="Genomic_DNA"/>
</dbReference>